<sequence>MKLADYNTSRRRSLGNSSDTLPSPSTFTSFRDAGIKSGSRAATVPDGAAGFGFHSVSGLVRERRLSLEARVAEDVTQKAESKAAKKPVKSRAPKVAKEPEKSAEKKARPAKKTVLAPKIEIPDSDGESVIELDTPPISAQAVPAVLRELRDTVVPGHAPPKKTPAPRKRKRKADDEATDKAEKAVKQSRIKKPKVVKPGVGPKKTAKGTGDAAAPTAKKKTTGKVSSHFGPKEAIEKSVTSKAGTPEPLKLDLEGAVQRRTEWTPVKNTTSNTEQDDGTHDGPIISNTQEKVQHQEAFQSMVGSFACAPQMPELANNTDPLAKSRRIELVATSRPEVAKSAAERVKKPRPSRKRPTTITDRATEHYRVVEQPPAPAPPSESPFFASAKTVPRTDDVPRKGKISKPRQKRAPCEPAAPRANGKRKRAASPKKKATVVVPMLLSPESALRKLDTQDFLFGTSSQLAQPESPSFIRALQMSFNDCTGVVDTGGSELSDSRLTSVRGSRTLWEAAWRDAAIGDKGVWQRGSSQIVSPEEAELGEETESGEADQLEASEQRPEDPVQSRGAVNSTPVTVMMPPKTGDTSDVLEETVATEAPRPETAAPAIPPPPKATFISLISSPILTPTPSPKLRPTDTLSAISPPLPPTWANEQSVIAITSSPPLTLSSPSSNDDSALPSPSRFLTQAPAKSPCRAARLALKSLTPNSRISFTQPAPFKASAVPTARPFHTTLSPQNKKKKKSVVVDALPTTPTKRPVGRPRRTDVSESPSPPKRPVGRPRKDAAAEPAATAPPVTSKPRKSRKTPPSATAAADDTSYVDDEIEDSDLAALPPSPPVRLSPPKARKTDKKNGKSTTRDRNVQIGPLNALQLELQLSQTPDCPTLHANANAAQVRTDALADAGDEDDVDDWPTHRALLFPQITAALRDEAALGGGGSADKTRLCWLERILLYDPVAPGQLAGWLCGRGVRTGWVDRRGRGTGGRGKGTGKGGKGNEKAKGMGKGDTGKEKDKKGKDKKKRADDNSDGSDDSAVEEGVEVEVDASKHGYPVAAWQVYEYLEAHGVCCVWDESLRRKV</sequence>
<feature type="compositionally biased region" description="Low complexity" evidence="1">
    <location>
        <begin position="196"/>
        <end position="216"/>
    </location>
</feature>
<feature type="compositionally biased region" description="Basic residues" evidence="1">
    <location>
        <begin position="346"/>
        <end position="355"/>
    </location>
</feature>
<feature type="compositionally biased region" description="Basic and acidic residues" evidence="1">
    <location>
        <begin position="72"/>
        <end position="83"/>
    </location>
</feature>
<feature type="compositionally biased region" description="Basic residues" evidence="1">
    <location>
        <begin position="420"/>
        <end position="433"/>
    </location>
</feature>
<feature type="compositionally biased region" description="Polar residues" evidence="1">
    <location>
        <begin position="285"/>
        <end position="295"/>
    </location>
</feature>
<feature type="compositionally biased region" description="Basic and acidic residues" evidence="1">
    <location>
        <begin position="846"/>
        <end position="857"/>
    </location>
</feature>
<feature type="compositionally biased region" description="Basic residues" evidence="1">
    <location>
        <begin position="399"/>
        <end position="409"/>
    </location>
</feature>
<feature type="compositionally biased region" description="Polar residues" evidence="1">
    <location>
        <begin position="14"/>
        <end position="29"/>
    </location>
</feature>
<proteinExistence type="predicted"/>
<feature type="region of interest" description="Disordered" evidence="1">
    <location>
        <begin position="706"/>
        <end position="859"/>
    </location>
</feature>
<evidence type="ECO:0000313" key="3">
    <source>
        <dbReference type="Proteomes" id="UP000799437"/>
    </source>
</evidence>
<feature type="region of interest" description="Disordered" evidence="1">
    <location>
        <begin position="523"/>
        <end position="583"/>
    </location>
</feature>
<evidence type="ECO:0008006" key="4">
    <source>
        <dbReference type="Google" id="ProtNLM"/>
    </source>
</evidence>
<feature type="compositionally biased region" description="Acidic residues" evidence="1">
    <location>
        <begin position="814"/>
        <end position="824"/>
    </location>
</feature>
<dbReference type="AlphaFoldDB" id="A0A6A6VWR5"/>
<reference evidence="2" key="1">
    <citation type="journal article" date="2020" name="Stud. Mycol.">
        <title>101 Dothideomycetes genomes: a test case for predicting lifestyles and emergence of pathogens.</title>
        <authorList>
            <person name="Haridas S."/>
            <person name="Albert R."/>
            <person name="Binder M."/>
            <person name="Bloem J."/>
            <person name="Labutti K."/>
            <person name="Salamov A."/>
            <person name="Andreopoulos B."/>
            <person name="Baker S."/>
            <person name="Barry K."/>
            <person name="Bills G."/>
            <person name="Bluhm B."/>
            <person name="Cannon C."/>
            <person name="Castanera R."/>
            <person name="Culley D."/>
            <person name="Daum C."/>
            <person name="Ezra D."/>
            <person name="Gonzalez J."/>
            <person name="Henrissat B."/>
            <person name="Kuo A."/>
            <person name="Liang C."/>
            <person name="Lipzen A."/>
            <person name="Lutzoni F."/>
            <person name="Magnuson J."/>
            <person name="Mondo S."/>
            <person name="Nolan M."/>
            <person name="Ohm R."/>
            <person name="Pangilinan J."/>
            <person name="Park H.-J."/>
            <person name="Ramirez L."/>
            <person name="Alfaro M."/>
            <person name="Sun H."/>
            <person name="Tritt A."/>
            <person name="Yoshinaga Y."/>
            <person name="Zwiers L.-H."/>
            <person name="Turgeon B."/>
            <person name="Goodwin S."/>
            <person name="Spatafora J."/>
            <person name="Crous P."/>
            <person name="Grigoriev I."/>
        </authorList>
    </citation>
    <scope>NUCLEOTIDE SEQUENCE</scope>
    <source>
        <strain evidence="2">CBS 121739</strain>
    </source>
</reference>
<dbReference type="RefSeq" id="XP_033597579.1">
    <property type="nucleotide sequence ID" value="XM_033745734.1"/>
</dbReference>
<evidence type="ECO:0000256" key="1">
    <source>
        <dbReference type="SAM" id="MobiDB-lite"/>
    </source>
</evidence>
<accession>A0A6A6VWR5</accession>
<feature type="compositionally biased region" description="Acidic residues" evidence="1">
    <location>
        <begin position="534"/>
        <end position="551"/>
    </location>
</feature>
<gene>
    <name evidence="2" type="ORF">EJ05DRAFT_488668</name>
</gene>
<dbReference type="EMBL" id="ML996578">
    <property type="protein sequence ID" value="KAF2755128.1"/>
    <property type="molecule type" value="Genomic_DNA"/>
</dbReference>
<feature type="compositionally biased region" description="Basic and acidic residues" evidence="1">
    <location>
        <begin position="172"/>
        <end position="185"/>
    </location>
</feature>
<feature type="compositionally biased region" description="Gly residues" evidence="1">
    <location>
        <begin position="976"/>
        <end position="988"/>
    </location>
</feature>
<feature type="compositionally biased region" description="Acidic residues" evidence="1">
    <location>
        <begin position="1020"/>
        <end position="1034"/>
    </location>
</feature>
<feature type="compositionally biased region" description="Basic and acidic residues" evidence="1">
    <location>
        <begin position="249"/>
        <end position="262"/>
    </location>
</feature>
<protein>
    <recommendedName>
        <fullName evidence="4">Structure-specific endonuclease subunit SLX4</fullName>
    </recommendedName>
</protein>
<feature type="region of interest" description="Disordered" evidence="1">
    <location>
        <begin position="72"/>
        <end position="295"/>
    </location>
</feature>
<name>A0A6A6VWR5_9PEZI</name>
<feature type="compositionally biased region" description="Basic residues" evidence="1">
    <location>
        <begin position="84"/>
        <end position="94"/>
    </location>
</feature>
<organism evidence="2 3">
    <name type="scientific">Pseudovirgaria hyperparasitica</name>
    <dbReference type="NCBI Taxonomy" id="470096"/>
    <lineage>
        <taxon>Eukaryota</taxon>
        <taxon>Fungi</taxon>
        <taxon>Dikarya</taxon>
        <taxon>Ascomycota</taxon>
        <taxon>Pezizomycotina</taxon>
        <taxon>Dothideomycetes</taxon>
        <taxon>Dothideomycetes incertae sedis</taxon>
        <taxon>Acrospermales</taxon>
        <taxon>Acrospermaceae</taxon>
        <taxon>Pseudovirgaria</taxon>
    </lineage>
</organism>
<dbReference type="Proteomes" id="UP000799437">
    <property type="component" value="Unassembled WGS sequence"/>
</dbReference>
<feature type="region of interest" description="Disordered" evidence="1">
    <location>
        <begin position="652"/>
        <end position="690"/>
    </location>
</feature>
<evidence type="ECO:0000313" key="2">
    <source>
        <dbReference type="EMBL" id="KAF2755128.1"/>
    </source>
</evidence>
<feature type="compositionally biased region" description="Basic and acidic residues" evidence="1">
    <location>
        <begin position="1001"/>
        <end position="1019"/>
    </location>
</feature>
<feature type="compositionally biased region" description="Low complexity" evidence="1">
    <location>
        <begin position="657"/>
        <end position="679"/>
    </location>
</feature>
<feature type="region of interest" description="Disordered" evidence="1">
    <location>
        <begin position="1"/>
        <end position="32"/>
    </location>
</feature>
<feature type="region of interest" description="Disordered" evidence="1">
    <location>
        <begin position="971"/>
        <end position="1034"/>
    </location>
</feature>
<keyword evidence="3" id="KW-1185">Reference proteome</keyword>
<feature type="compositionally biased region" description="Basic and acidic residues" evidence="1">
    <location>
        <begin position="95"/>
        <end position="107"/>
    </location>
</feature>
<dbReference type="OrthoDB" id="5349119at2759"/>
<feature type="compositionally biased region" description="Basic residues" evidence="1">
    <location>
        <begin position="186"/>
        <end position="195"/>
    </location>
</feature>
<feature type="region of interest" description="Disordered" evidence="1">
    <location>
        <begin position="332"/>
        <end position="433"/>
    </location>
</feature>
<feature type="compositionally biased region" description="Low complexity" evidence="1">
    <location>
        <begin position="802"/>
        <end position="813"/>
    </location>
</feature>
<dbReference type="GeneID" id="54486788"/>